<reference evidence="3 4" key="1">
    <citation type="submission" date="2019-04" db="EMBL/GenBank/DDBJ databases">
        <title>Draft genome sequence of Robertkochia marina CC-AMO-30D.</title>
        <authorList>
            <person name="Hameed A."/>
            <person name="Lin S.-Y."/>
            <person name="Shahina M."/>
            <person name="Lai W.-A."/>
            <person name="Young C.-C."/>
        </authorList>
    </citation>
    <scope>NUCLEOTIDE SEQUENCE [LARGE SCALE GENOMIC DNA]</scope>
    <source>
        <strain evidence="3 4">CC-AMO-30D</strain>
    </source>
</reference>
<name>A0A4S3M194_9FLAO</name>
<dbReference type="EC" id="5.1.1.-" evidence="3"/>
<dbReference type="InterPro" id="IPR004380">
    <property type="entry name" value="Asp_race"/>
</dbReference>
<evidence type="ECO:0000256" key="2">
    <source>
        <dbReference type="ARBA" id="ARBA00023235"/>
    </source>
</evidence>
<comment type="caution">
    <text evidence="3">The sequence shown here is derived from an EMBL/GenBank/DDBJ whole genome shotgun (WGS) entry which is preliminary data.</text>
</comment>
<organism evidence="3 4">
    <name type="scientific">Robertkochia marina</name>
    <dbReference type="NCBI Taxonomy" id="1227945"/>
    <lineage>
        <taxon>Bacteria</taxon>
        <taxon>Pseudomonadati</taxon>
        <taxon>Bacteroidota</taxon>
        <taxon>Flavobacteriia</taxon>
        <taxon>Flavobacteriales</taxon>
        <taxon>Flavobacteriaceae</taxon>
        <taxon>Robertkochia</taxon>
    </lineage>
</organism>
<dbReference type="InterPro" id="IPR015942">
    <property type="entry name" value="Asp/Glu/hydantoin_racemase"/>
</dbReference>
<gene>
    <name evidence="3" type="ORF">E7Z59_00260</name>
</gene>
<dbReference type="PROSITE" id="PS00924">
    <property type="entry name" value="ASP_GLU_RACEMASE_2"/>
    <property type="match status" value="1"/>
</dbReference>
<keyword evidence="2 3" id="KW-0413">Isomerase</keyword>
<dbReference type="PANTHER" id="PTHR21198:SF7">
    <property type="entry name" value="ASPARTATE-GLUTAMATE RACEMASE FAMILY"/>
    <property type="match status" value="1"/>
</dbReference>
<comment type="similarity">
    <text evidence="1">Belongs to the aspartate/glutamate racemases family.</text>
</comment>
<proteinExistence type="inferred from homology"/>
<dbReference type="InterPro" id="IPR033134">
    <property type="entry name" value="Asp/Glu_racemase_AS_2"/>
</dbReference>
<dbReference type="Proteomes" id="UP000305939">
    <property type="component" value="Unassembled WGS sequence"/>
</dbReference>
<dbReference type="Gene3D" id="3.40.50.1860">
    <property type="match status" value="2"/>
</dbReference>
<evidence type="ECO:0000256" key="1">
    <source>
        <dbReference type="ARBA" id="ARBA00007847"/>
    </source>
</evidence>
<dbReference type="PANTHER" id="PTHR21198">
    <property type="entry name" value="GLUTAMATE RACEMASE"/>
    <property type="match status" value="1"/>
</dbReference>
<dbReference type="OrthoDB" id="9803739at2"/>
<dbReference type="SUPFAM" id="SSF53681">
    <property type="entry name" value="Aspartate/glutamate racemase"/>
    <property type="match status" value="2"/>
</dbReference>
<protein>
    <submittedName>
        <fullName evidence="3">Amino acid racemase</fullName>
        <ecNumber evidence="3">5.1.1.-</ecNumber>
    </submittedName>
</protein>
<dbReference type="GO" id="GO:0047661">
    <property type="term" value="F:amino-acid racemase activity"/>
    <property type="evidence" value="ECO:0007669"/>
    <property type="project" value="InterPro"/>
</dbReference>
<accession>A0A4S3M194</accession>
<dbReference type="RefSeq" id="WP_136334286.1">
    <property type="nucleotide sequence ID" value="NZ_QXMP01000007.1"/>
</dbReference>
<keyword evidence="4" id="KW-1185">Reference proteome</keyword>
<dbReference type="AlphaFoldDB" id="A0A4S3M194"/>
<dbReference type="EMBL" id="SSMC01000001">
    <property type="protein sequence ID" value="THD68796.1"/>
    <property type="molecule type" value="Genomic_DNA"/>
</dbReference>
<dbReference type="NCBIfam" id="TIGR00035">
    <property type="entry name" value="asp_race"/>
    <property type="match status" value="1"/>
</dbReference>
<evidence type="ECO:0000313" key="3">
    <source>
        <dbReference type="EMBL" id="THD68796.1"/>
    </source>
</evidence>
<dbReference type="Pfam" id="PF01177">
    <property type="entry name" value="Asp_Glu_race"/>
    <property type="match status" value="1"/>
</dbReference>
<dbReference type="InterPro" id="IPR001920">
    <property type="entry name" value="Asp/Glu_race"/>
</dbReference>
<evidence type="ECO:0000313" key="4">
    <source>
        <dbReference type="Proteomes" id="UP000305939"/>
    </source>
</evidence>
<sequence>MKTLGLIGGTSWYSTLEYYKLINEMVAEELGSQTNPELIIYSINIEIMRSQDWDRINEKYLEVSKKLEAAGAEGILICANTPHKVYNFVQPKISIPILHIARSTGRAAEDQSLTTLGLLGNRPTMTLGYIPEILKNEYGIETLIPDNEGSINKSHYFVSKELTRGQFTEKAREFYREQIDKLRSRGAEGIILGCTELPILLADEQSDIPLLPTTDLHARMAADFILGTGVWE</sequence>